<evidence type="ECO:0000256" key="9">
    <source>
        <dbReference type="ARBA" id="ARBA00047589"/>
    </source>
</evidence>
<evidence type="ECO:0000256" key="3">
    <source>
        <dbReference type="ARBA" id="ARBA00012206"/>
    </source>
</evidence>
<evidence type="ECO:0000256" key="6">
    <source>
        <dbReference type="ARBA" id="ARBA00022723"/>
    </source>
</evidence>
<dbReference type="GO" id="GO:0046872">
    <property type="term" value="F:metal ion binding"/>
    <property type="evidence" value="ECO:0007669"/>
    <property type="project" value="UniProtKB-KW"/>
</dbReference>
<dbReference type="InterPro" id="IPR008300">
    <property type="entry name" value="PTAC"/>
</dbReference>
<accession>A0A9E2KBQ8</accession>
<evidence type="ECO:0000256" key="7">
    <source>
        <dbReference type="ARBA" id="ARBA00022833"/>
    </source>
</evidence>
<dbReference type="PANTHER" id="PTHR39453">
    <property type="entry name" value="PHOSPHATE PROPANOYLTRANSFERASE"/>
    <property type="match status" value="1"/>
</dbReference>
<dbReference type="GO" id="GO:0016747">
    <property type="term" value="F:acyltransferase activity, transferring groups other than amino-acyl groups"/>
    <property type="evidence" value="ECO:0007669"/>
    <property type="project" value="InterPro"/>
</dbReference>
<evidence type="ECO:0000313" key="12">
    <source>
        <dbReference type="Proteomes" id="UP000824229"/>
    </source>
</evidence>
<protein>
    <recommendedName>
        <fullName evidence="4 10">Phosphate propanoyltransferase</fullName>
        <ecNumber evidence="3 10">2.3.1.222</ecNumber>
    </recommendedName>
</protein>
<dbReference type="Pfam" id="PF06130">
    <property type="entry name" value="PTAC"/>
    <property type="match status" value="1"/>
</dbReference>
<dbReference type="EMBL" id="JAHLFQ010000120">
    <property type="protein sequence ID" value="MBU3804175.1"/>
    <property type="molecule type" value="Genomic_DNA"/>
</dbReference>
<dbReference type="PIRSF" id="PIRSF010130">
    <property type="entry name" value="PduL"/>
    <property type="match status" value="1"/>
</dbReference>
<dbReference type="Proteomes" id="UP000824229">
    <property type="component" value="Unassembled WGS sequence"/>
</dbReference>
<comment type="function">
    <text evidence="10">Involved in 1,2-propanediol (1,2-PD) degradation by catalyzing the conversion of propanoyl-CoA to propanoyl-phosphate.</text>
</comment>
<comment type="caution">
    <text evidence="11">The sequence shown here is derived from an EMBL/GenBank/DDBJ whole genome shotgun (WGS) entry which is preliminary data.</text>
</comment>
<evidence type="ECO:0000256" key="1">
    <source>
        <dbReference type="ARBA" id="ARBA00001947"/>
    </source>
</evidence>
<comment type="cofactor">
    <cofactor evidence="1">
        <name>Zn(2+)</name>
        <dbReference type="ChEBI" id="CHEBI:29105"/>
    </cofactor>
</comment>
<evidence type="ECO:0000256" key="8">
    <source>
        <dbReference type="ARBA" id="ARBA00023315"/>
    </source>
</evidence>
<dbReference type="AlphaFoldDB" id="A0A9E2KBQ8"/>
<keyword evidence="6" id="KW-0479">Metal-binding</keyword>
<evidence type="ECO:0000256" key="10">
    <source>
        <dbReference type="PIRNR" id="PIRNR010130"/>
    </source>
</evidence>
<comment type="similarity">
    <text evidence="2 10">Belongs to the PduL family.</text>
</comment>
<gene>
    <name evidence="11" type="ORF">H9872_05395</name>
</gene>
<dbReference type="EC" id="2.3.1.222" evidence="3 10"/>
<comment type="catalytic activity">
    <reaction evidence="9 10">
        <text>propanoyl-CoA + phosphate = propanoyl phosphate + CoA</text>
        <dbReference type="Rhea" id="RHEA:28046"/>
        <dbReference type="ChEBI" id="CHEBI:43474"/>
        <dbReference type="ChEBI" id="CHEBI:57287"/>
        <dbReference type="ChEBI" id="CHEBI:57392"/>
        <dbReference type="ChEBI" id="CHEBI:58933"/>
        <dbReference type="EC" id="2.3.1.222"/>
    </reaction>
</comment>
<dbReference type="PANTHER" id="PTHR39453:SF1">
    <property type="entry name" value="PHOSPHATE PROPANOYLTRANSFERASE"/>
    <property type="match status" value="1"/>
</dbReference>
<dbReference type="NCBIfam" id="NF011652">
    <property type="entry name" value="PRK15070.1"/>
    <property type="match status" value="1"/>
</dbReference>
<evidence type="ECO:0000313" key="11">
    <source>
        <dbReference type="EMBL" id="MBU3804175.1"/>
    </source>
</evidence>
<keyword evidence="7" id="KW-0862">Zinc</keyword>
<evidence type="ECO:0000256" key="4">
    <source>
        <dbReference type="ARBA" id="ARBA00020837"/>
    </source>
</evidence>
<reference evidence="11" key="2">
    <citation type="submission" date="2021-04" db="EMBL/GenBank/DDBJ databases">
        <authorList>
            <person name="Gilroy R."/>
        </authorList>
    </citation>
    <scope>NUCLEOTIDE SEQUENCE</scope>
    <source>
        <strain evidence="11">B5-657</strain>
    </source>
</reference>
<evidence type="ECO:0000256" key="5">
    <source>
        <dbReference type="ARBA" id="ARBA00022679"/>
    </source>
</evidence>
<evidence type="ECO:0000256" key="2">
    <source>
        <dbReference type="ARBA" id="ARBA00007342"/>
    </source>
</evidence>
<sequence>MASVDQLVDSIVKTLKDRLFIEVEASGRHIHLSRQDIDTLFGKGYELTRVKDLSQPGQFACAERVTITGPKGSLKNVVVLGPERKASQVEVSLTDALALGIKTPIRQSGDIEGTPEITVSNGDKEVKLRQGLIVAKRHMHITPEDAIKFNVTDGEIVKVKVFGQRPLIFDDLVVRVSKDFKTYIHIDYDEANACGFTKGTLGMIIK</sequence>
<dbReference type="NCBIfam" id="NF040837">
    <property type="entry name" value="BMC_EutD_Gpos"/>
    <property type="match status" value="1"/>
</dbReference>
<proteinExistence type="inferred from homology"/>
<name>A0A9E2KBQ8_9FIRM</name>
<keyword evidence="8 10" id="KW-0012">Acyltransferase</keyword>
<keyword evidence="5 10" id="KW-0808">Transferase</keyword>
<reference evidence="11" key="1">
    <citation type="journal article" date="2021" name="PeerJ">
        <title>Extensive microbial diversity within the chicken gut microbiome revealed by metagenomics and culture.</title>
        <authorList>
            <person name="Gilroy R."/>
            <person name="Ravi A."/>
            <person name="Getino M."/>
            <person name="Pursley I."/>
            <person name="Horton D.L."/>
            <person name="Alikhan N.F."/>
            <person name="Baker D."/>
            <person name="Gharbi K."/>
            <person name="Hall N."/>
            <person name="Watson M."/>
            <person name="Adriaenssens E.M."/>
            <person name="Foster-Nyarko E."/>
            <person name="Jarju S."/>
            <person name="Secka A."/>
            <person name="Antonio M."/>
            <person name="Oren A."/>
            <person name="Chaudhuri R.R."/>
            <person name="La Ragione R."/>
            <person name="Hildebrand F."/>
            <person name="Pallen M.J."/>
        </authorList>
    </citation>
    <scope>NUCLEOTIDE SEQUENCE</scope>
    <source>
        <strain evidence="11">B5-657</strain>
    </source>
</reference>
<comment type="pathway">
    <text evidence="10">Polyol metabolism; 1,2-propanediol degradation.</text>
</comment>
<organism evidence="11 12">
    <name type="scientific">Candidatus Cellulosilyticum pullistercoris</name>
    <dbReference type="NCBI Taxonomy" id="2838521"/>
    <lineage>
        <taxon>Bacteria</taxon>
        <taxon>Bacillati</taxon>
        <taxon>Bacillota</taxon>
        <taxon>Clostridia</taxon>
        <taxon>Lachnospirales</taxon>
        <taxon>Cellulosilyticaceae</taxon>
        <taxon>Cellulosilyticum</taxon>
    </lineage>
</organism>